<dbReference type="EMBL" id="CAFBPW010000194">
    <property type="protein sequence ID" value="CAB5037898.1"/>
    <property type="molecule type" value="Genomic_DNA"/>
</dbReference>
<dbReference type="InterPro" id="IPR036465">
    <property type="entry name" value="vWFA_dom_sf"/>
</dbReference>
<accession>A0A6J7SBP6</accession>
<gene>
    <name evidence="1" type="ORF">UFOPK4173_01458</name>
</gene>
<reference evidence="1" key="1">
    <citation type="submission" date="2020-05" db="EMBL/GenBank/DDBJ databases">
        <authorList>
            <person name="Chiriac C."/>
            <person name="Salcher M."/>
            <person name="Ghai R."/>
            <person name="Kavagutti S V."/>
        </authorList>
    </citation>
    <scope>NUCLEOTIDE SEQUENCE</scope>
</reference>
<dbReference type="SUPFAM" id="SSF53300">
    <property type="entry name" value="vWA-like"/>
    <property type="match status" value="1"/>
</dbReference>
<dbReference type="Gene3D" id="3.40.50.410">
    <property type="entry name" value="von Willebrand factor, type A domain"/>
    <property type="match status" value="1"/>
</dbReference>
<evidence type="ECO:0000313" key="1">
    <source>
        <dbReference type="EMBL" id="CAB5037898.1"/>
    </source>
</evidence>
<protein>
    <submittedName>
        <fullName evidence="1">Unannotated protein</fullName>
    </submittedName>
</protein>
<name>A0A6J7SBP6_9ZZZZ</name>
<proteinExistence type="predicted"/>
<dbReference type="AlphaFoldDB" id="A0A6J7SBP6"/>
<organism evidence="1">
    <name type="scientific">freshwater metagenome</name>
    <dbReference type="NCBI Taxonomy" id="449393"/>
    <lineage>
        <taxon>unclassified sequences</taxon>
        <taxon>metagenomes</taxon>
        <taxon>ecological metagenomes</taxon>
    </lineage>
</organism>
<sequence length="291" mass="31207">MSNFDETRMRSATYSARVDRDRPACLIFLLDQSNSMRDPLAGDPNRSRHVALAEILNGLLYEVVLRCVKSPQEGPRPYFAVAVVGYSTDQLGNPIIQSALHPPLDVHDVVWTPDLAGNPLRIDQRPAGSGSGFVSAPVWIEPTAGGGTPMCGAFDRAGLIAKSWVDTYPSSFPPIVINITDGEATDGDPLPWATRLTGLQSDDGAVLLFNLGLSSNPSPPLLFPSEVPNTQDEFTSLMFQMSSTLPSFMIEAARAQGFDVQAGARGFGCNADLRSVVTFLNVGTAVGRALR</sequence>